<protein>
    <recommendedName>
        <fullName evidence="1">Beta-lactamase-related domain-containing protein</fullName>
    </recommendedName>
</protein>
<accession>A0A1B2E704</accession>
<feature type="domain" description="Beta-lactamase-related" evidence="1">
    <location>
        <begin position="36"/>
        <end position="299"/>
    </location>
</feature>
<dbReference type="PANTHER" id="PTHR43283:SF7">
    <property type="entry name" value="BETA-LACTAMASE-RELATED DOMAIN-CONTAINING PROTEIN"/>
    <property type="match status" value="1"/>
</dbReference>
<reference evidence="2" key="1">
    <citation type="submission" date="2016-08" db="EMBL/GenBank/DDBJ databases">
        <title>Complete Genome Seqeunce of Paenibacillus sp. nov. IHBB 9852 from high altitute lake of Indian trans-Himalayas.</title>
        <authorList>
            <person name="Kiran S."/>
            <person name="Swarnkar M.K."/>
            <person name="Rana A."/>
            <person name="Tewari R."/>
            <person name="Gulati A."/>
        </authorList>
    </citation>
    <scope>NUCLEOTIDE SEQUENCE [LARGE SCALE GENOMIC DNA]</scope>
    <source>
        <strain evidence="2">IHBB 9852</strain>
    </source>
</reference>
<dbReference type="InterPro" id="IPR050789">
    <property type="entry name" value="Diverse_Enzym_Activities"/>
</dbReference>
<name>A0A1B2E704_9BACL</name>
<evidence type="ECO:0000313" key="2">
    <source>
        <dbReference type="EMBL" id="ANY75748.1"/>
    </source>
</evidence>
<dbReference type="AlphaFoldDB" id="A0A1B2E704"/>
<dbReference type="InterPro" id="IPR012338">
    <property type="entry name" value="Beta-lactam/transpept-like"/>
</dbReference>
<dbReference type="SUPFAM" id="SSF56601">
    <property type="entry name" value="beta-lactamase/transpeptidase-like"/>
    <property type="match status" value="1"/>
</dbReference>
<dbReference type="PANTHER" id="PTHR43283">
    <property type="entry name" value="BETA-LACTAMASE-RELATED"/>
    <property type="match status" value="1"/>
</dbReference>
<dbReference type="Pfam" id="PF00144">
    <property type="entry name" value="Beta-lactamase"/>
    <property type="match status" value="1"/>
</dbReference>
<dbReference type="Gene3D" id="3.40.710.10">
    <property type="entry name" value="DD-peptidase/beta-lactamase superfamily"/>
    <property type="match status" value="1"/>
</dbReference>
<dbReference type="EMBL" id="CP016809">
    <property type="protein sequence ID" value="ANY75748.1"/>
    <property type="molecule type" value="Genomic_DNA"/>
</dbReference>
<organism evidence="2">
    <name type="scientific">Paenibacillus ihbetae</name>
    <dbReference type="NCBI Taxonomy" id="1870820"/>
    <lineage>
        <taxon>Bacteria</taxon>
        <taxon>Bacillati</taxon>
        <taxon>Bacillota</taxon>
        <taxon>Bacilli</taxon>
        <taxon>Bacillales</taxon>
        <taxon>Paenibacillaceae</taxon>
        <taxon>Paenibacillus</taxon>
    </lineage>
</organism>
<dbReference type="KEGG" id="pib:BBD41_25970"/>
<gene>
    <name evidence="2" type="ORF">BBD41_25970</name>
</gene>
<evidence type="ECO:0000259" key="1">
    <source>
        <dbReference type="Pfam" id="PF00144"/>
    </source>
</evidence>
<proteinExistence type="predicted"/>
<sequence>MMTSLPRVRPEEVGIPSSAILRFMEDMTDKNMNLHSFMLLRHGKVAAEGYYFPFHKDLRHPIFSVSKSLTSAAVGIAIGEGRISLDDKVIHFFPDKQPETVHPYTASMTIRHLLSMQTVHRKSTNKEARDIVFEYLHTPPSHPPGTVFAYDTTGTHTLCAILQRVTGTTVHDYLDARLFQPLGMQDIEWETCPLGINLGGSGAYCTTEDLAKFGQLYLQDGVWNGTRILPEGWVEQSTSKVVDNSSAGILLEGRSGYGYQFWRARRQAYCAFGAGGQFVLVSPHHDAVFVSTANTMLNRDEHQGILDSVWTHLISSMQEPCPFDDAGYDRMQQRLSALKLLLPKGSSFSHAAAQVSGHPYRLSANEPGWTDCQFTFSDQACELIFIHETGRSRVVCSMNDWHIGPDPFFGLPSACGAVWADSSTCLIHIQLLEQQQMFILTCRFDRDGLVLQIKPAGALKTNHLDLVLIGTPINKPRTICSSFASPDNLH</sequence>
<dbReference type="InterPro" id="IPR001466">
    <property type="entry name" value="Beta-lactam-related"/>
</dbReference>